<dbReference type="InterPro" id="IPR035919">
    <property type="entry name" value="EAL_sf"/>
</dbReference>
<dbReference type="EMBL" id="LVHI01000032">
    <property type="protein sequence ID" value="OAK51883.1"/>
    <property type="molecule type" value="Genomic_DNA"/>
</dbReference>
<dbReference type="PANTHER" id="PTHR33121">
    <property type="entry name" value="CYCLIC DI-GMP PHOSPHODIESTERASE PDEF"/>
    <property type="match status" value="1"/>
</dbReference>
<dbReference type="SMART" id="SM00052">
    <property type="entry name" value="EAL"/>
    <property type="match status" value="1"/>
</dbReference>
<accession>A0A177Y8S1</accession>
<comment type="caution">
    <text evidence="2">The sequence shown here is derived from an EMBL/GenBank/DDBJ whole genome shotgun (WGS) entry which is preliminary data.</text>
</comment>
<evidence type="ECO:0000259" key="1">
    <source>
        <dbReference type="PROSITE" id="PS50883"/>
    </source>
</evidence>
<dbReference type="InterPro" id="IPR001633">
    <property type="entry name" value="EAL_dom"/>
</dbReference>
<evidence type="ECO:0000313" key="3">
    <source>
        <dbReference type="Proteomes" id="UP000077519"/>
    </source>
</evidence>
<dbReference type="RefSeq" id="WP_068429729.1">
    <property type="nucleotide sequence ID" value="NZ_LVHI01000032.1"/>
</dbReference>
<dbReference type="Gene3D" id="3.20.20.450">
    <property type="entry name" value="EAL domain"/>
    <property type="match status" value="1"/>
</dbReference>
<dbReference type="InterPro" id="IPR050706">
    <property type="entry name" value="Cyclic-di-GMP_PDE-like"/>
</dbReference>
<dbReference type="CDD" id="cd01948">
    <property type="entry name" value="EAL"/>
    <property type="match status" value="1"/>
</dbReference>
<dbReference type="PROSITE" id="PS50883">
    <property type="entry name" value="EAL"/>
    <property type="match status" value="1"/>
</dbReference>
<keyword evidence="3" id="KW-1185">Reference proteome</keyword>
<proteinExistence type="predicted"/>
<dbReference type="GO" id="GO:0071111">
    <property type="term" value="F:cyclic-guanylate-specific phosphodiesterase activity"/>
    <property type="evidence" value="ECO:0007669"/>
    <property type="project" value="InterPro"/>
</dbReference>
<dbReference type="Proteomes" id="UP000077519">
    <property type="component" value="Unassembled WGS sequence"/>
</dbReference>
<feature type="domain" description="EAL" evidence="1">
    <location>
        <begin position="28"/>
        <end position="287"/>
    </location>
</feature>
<name>A0A177Y8S1_9NOCA</name>
<dbReference type="SUPFAM" id="SSF141868">
    <property type="entry name" value="EAL domain-like"/>
    <property type="match status" value="1"/>
</dbReference>
<sequence>MSRERAEPRPAPGRHGFAEDLSDDHRARLDILERLRGAAMTEHELQMLYQPIVDLASDTIVGAEALIRWNHPELGLLLPGNFIPLAEQSDLIIPLTDWVLDEVGRTMSAWQHRDISVQVGINVSPLHFAAGTLATDVIGVVDRFGIPPGRFVIELAESTSLHDIDAVVEQLTDVRDHGVLVAIDDFGSGFSSLERLATLPVDILKIDKSLTQHLDSHDGERRRTMSALCSAVIHVAHELGMDTVVEGIETSAQLDVCIDMEVTSGQGHLLGRPMVASKFEAARLRSGARSESA</sequence>
<dbReference type="AlphaFoldDB" id="A0A177Y8S1"/>
<reference evidence="2 3" key="1">
    <citation type="submission" date="2016-03" db="EMBL/GenBank/DDBJ databases">
        <title>Genome sequence of Rhodococcus kyotonensis KB10.</title>
        <authorList>
            <person name="Jeong H."/>
            <person name="Hong C.E."/>
            <person name="Jo S.H."/>
            <person name="Park J.M."/>
        </authorList>
    </citation>
    <scope>NUCLEOTIDE SEQUENCE [LARGE SCALE GENOMIC DNA]</scope>
    <source>
        <strain evidence="2 3">KB10</strain>
    </source>
</reference>
<dbReference type="PANTHER" id="PTHR33121:SF70">
    <property type="entry name" value="SIGNALING PROTEIN YKOW"/>
    <property type="match status" value="1"/>
</dbReference>
<protein>
    <recommendedName>
        <fullName evidence="1">EAL domain-containing protein</fullName>
    </recommendedName>
</protein>
<organism evidence="2 3">
    <name type="scientific">Rhodococcoides kyotonense</name>
    <dbReference type="NCBI Taxonomy" id="398843"/>
    <lineage>
        <taxon>Bacteria</taxon>
        <taxon>Bacillati</taxon>
        <taxon>Actinomycetota</taxon>
        <taxon>Actinomycetes</taxon>
        <taxon>Mycobacteriales</taxon>
        <taxon>Nocardiaceae</taxon>
        <taxon>Rhodococcoides</taxon>
    </lineage>
</organism>
<evidence type="ECO:0000313" key="2">
    <source>
        <dbReference type="EMBL" id="OAK51883.1"/>
    </source>
</evidence>
<dbReference type="Pfam" id="PF00563">
    <property type="entry name" value="EAL"/>
    <property type="match status" value="1"/>
</dbReference>
<gene>
    <name evidence="2" type="ORF">A3K89_09360</name>
</gene>